<dbReference type="GO" id="GO:0030170">
    <property type="term" value="F:pyridoxal phosphate binding"/>
    <property type="evidence" value="ECO:0007669"/>
    <property type="project" value="InterPro"/>
</dbReference>
<dbReference type="PANTHER" id="PTHR43525">
    <property type="entry name" value="PROTEIN MALY"/>
    <property type="match status" value="1"/>
</dbReference>
<dbReference type="Gene3D" id="3.40.640.10">
    <property type="entry name" value="Type I PLP-dependent aspartate aminotransferase-like (Major domain)"/>
    <property type="match status" value="1"/>
</dbReference>
<organism evidence="7 8">
    <name type="scientific">Candidatus Ornithospirochaeta avicola</name>
    <dbReference type="NCBI Taxonomy" id="2840896"/>
    <lineage>
        <taxon>Bacteria</taxon>
        <taxon>Pseudomonadati</taxon>
        <taxon>Spirochaetota</taxon>
        <taxon>Spirochaetia</taxon>
        <taxon>Spirochaetales</taxon>
        <taxon>Spirochaetaceae</taxon>
        <taxon>Spirochaetaceae incertae sedis</taxon>
        <taxon>Candidatus Ornithospirochaeta</taxon>
    </lineage>
</organism>
<protein>
    <recommendedName>
        <fullName evidence="2">cysteine-S-conjugate beta-lyase</fullName>
        <ecNumber evidence="2">4.4.1.13</ecNumber>
    </recommendedName>
</protein>
<evidence type="ECO:0000256" key="3">
    <source>
        <dbReference type="ARBA" id="ARBA00022898"/>
    </source>
</evidence>
<keyword evidence="3" id="KW-0663">Pyridoxal phosphate</keyword>
<dbReference type="Gene3D" id="3.90.1150.10">
    <property type="entry name" value="Aspartate Aminotransferase, domain 1"/>
    <property type="match status" value="1"/>
</dbReference>
<feature type="domain" description="Aminotransferase class I/classII large" evidence="6">
    <location>
        <begin position="64"/>
        <end position="395"/>
    </location>
</feature>
<evidence type="ECO:0000256" key="2">
    <source>
        <dbReference type="ARBA" id="ARBA00012224"/>
    </source>
</evidence>
<dbReference type="Proteomes" id="UP000823936">
    <property type="component" value="Unassembled WGS sequence"/>
</dbReference>
<dbReference type="AlphaFoldDB" id="A0A9D1PSX3"/>
<evidence type="ECO:0000256" key="4">
    <source>
        <dbReference type="ARBA" id="ARBA00023239"/>
    </source>
</evidence>
<evidence type="ECO:0000259" key="6">
    <source>
        <dbReference type="Pfam" id="PF00155"/>
    </source>
</evidence>
<reference evidence="7" key="1">
    <citation type="journal article" date="2021" name="PeerJ">
        <title>Extensive microbial diversity within the chicken gut microbiome revealed by metagenomics and culture.</title>
        <authorList>
            <person name="Gilroy R."/>
            <person name="Ravi A."/>
            <person name="Getino M."/>
            <person name="Pursley I."/>
            <person name="Horton D.L."/>
            <person name="Alikhan N.F."/>
            <person name="Baker D."/>
            <person name="Gharbi K."/>
            <person name="Hall N."/>
            <person name="Watson M."/>
            <person name="Adriaenssens E.M."/>
            <person name="Foster-Nyarko E."/>
            <person name="Jarju S."/>
            <person name="Secka A."/>
            <person name="Antonio M."/>
            <person name="Oren A."/>
            <person name="Chaudhuri R.R."/>
            <person name="La Ragione R."/>
            <person name="Hildebrand F."/>
            <person name="Pallen M.J."/>
        </authorList>
    </citation>
    <scope>NUCLEOTIDE SEQUENCE</scope>
    <source>
        <strain evidence="7">Gambia11-129</strain>
    </source>
</reference>
<keyword evidence="7" id="KW-0808">Transferase</keyword>
<dbReference type="EC" id="4.4.1.13" evidence="2"/>
<reference evidence="7" key="2">
    <citation type="submission" date="2021-04" db="EMBL/GenBank/DDBJ databases">
        <authorList>
            <person name="Gilroy R."/>
        </authorList>
    </citation>
    <scope>NUCLEOTIDE SEQUENCE</scope>
    <source>
        <strain evidence="7">Gambia11-129</strain>
    </source>
</reference>
<dbReference type="GO" id="GO:0047804">
    <property type="term" value="F:cysteine-S-conjugate beta-lyase activity"/>
    <property type="evidence" value="ECO:0007669"/>
    <property type="project" value="UniProtKB-EC"/>
</dbReference>
<keyword evidence="4" id="KW-0456">Lyase</keyword>
<proteinExistence type="inferred from homology"/>
<evidence type="ECO:0000313" key="7">
    <source>
        <dbReference type="EMBL" id="HIV99126.1"/>
    </source>
</evidence>
<dbReference type="CDD" id="cd00609">
    <property type="entry name" value="AAT_like"/>
    <property type="match status" value="1"/>
</dbReference>
<dbReference type="InterPro" id="IPR051798">
    <property type="entry name" value="Class-II_PLP-Dep_Aminotrans"/>
</dbReference>
<evidence type="ECO:0000256" key="1">
    <source>
        <dbReference type="ARBA" id="ARBA00001933"/>
    </source>
</evidence>
<evidence type="ECO:0000256" key="5">
    <source>
        <dbReference type="ARBA" id="ARBA00037974"/>
    </source>
</evidence>
<comment type="similarity">
    <text evidence="5">Belongs to the class-II pyridoxal-phosphate-dependent aminotransferase family. MalY/PatB cystathionine beta-lyase subfamily.</text>
</comment>
<accession>A0A9D1PSX3</accession>
<comment type="cofactor">
    <cofactor evidence="1">
        <name>pyridoxal 5'-phosphate</name>
        <dbReference type="ChEBI" id="CHEBI:597326"/>
    </cofactor>
</comment>
<evidence type="ECO:0000313" key="8">
    <source>
        <dbReference type="Proteomes" id="UP000823936"/>
    </source>
</evidence>
<dbReference type="EMBL" id="DXHU01000019">
    <property type="protein sequence ID" value="HIV99126.1"/>
    <property type="molecule type" value="Genomic_DNA"/>
</dbReference>
<dbReference type="SUPFAM" id="SSF53383">
    <property type="entry name" value="PLP-dependent transferases"/>
    <property type="match status" value="1"/>
</dbReference>
<dbReference type="GO" id="GO:0008483">
    <property type="term" value="F:transaminase activity"/>
    <property type="evidence" value="ECO:0007669"/>
    <property type="project" value="UniProtKB-KW"/>
</dbReference>
<dbReference type="InterPro" id="IPR015422">
    <property type="entry name" value="PyrdxlP-dep_Trfase_small"/>
</dbReference>
<dbReference type="PANTHER" id="PTHR43525:SF1">
    <property type="entry name" value="PROTEIN MALY"/>
    <property type="match status" value="1"/>
</dbReference>
<dbReference type="InterPro" id="IPR015424">
    <property type="entry name" value="PyrdxlP-dep_Trfase"/>
</dbReference>
<dbReference type="Pfam" id="PF00155">
    <property type="entry name" value="Aminotran_1_2"/>
    <property type="match status" value="1"/>
</dbReference>
<keyword evidence="7" id="KW-0032">Aminotransferase</keyword>
<comment type="caution">
    <text evidence="7">The sequence shown here is derived from an EMBL/GenBank/DDBJ whole genome shotgun (WGS) entry which is preliminary data.</text>
</comment>
<dbReference type="InterPro" id="IPR015421">
    <property type="entry name" value="PyrdxlP-dep_Trfase_major"/>
</dbReference>
<gene>
    <name evidence="7" type="ORF">IAB12_05065</name>
</gene>
<sequence length="404" mass="45611">MFDKTVNRKGTRSEKWSEENIKNLTGVSYAEPFWVADMDFYPPLCVTDEMEKMLSSPSFGYSAFPRLEKAISSWLEKKHSWCVDEGDITVTSGVLFSLALSTLLFTKKGDKGMVFFPCYHPFIPLLENAGRTVLPFALGYKDGEFYLEKDKFMREIKNADFLVLCSPHNPSGIVFSSSELEFILTECKKNGVKVFSDEIHADLAHPGAHHYPANLINEKIGAECVTIMAPSKTFNIAGEHFSFIIFSSPEMKEKYRRAQEVLHLSAPSFFSASLSERLYTDALEYNESLCRYLKGNYDALCAFVDENMKGIKVVKSSSSFIILIDFSSVYERIRKEVEDNPLSFPPAPGGGILSRFFGVRASVAMNDGTWFGSEYKTFVRINYATSREKLIAALKRMKDALESL</sequence>
<name>A0A9D1PSX3_9SPIO</name>
<dbReference type="InterPro" id="IPR004839">
    <property type="entry name" value="Aminotransferase_I/II_large"/>
</dbReference>